<evidence type="ECO:0000256" key="2">
    <source>
        <dbReference type="ARBA" id="ARBA00004370"/>
    </source>
</evidence>
<keyword evidence="6" id="KW-0812">Transmembrane</keyword>
<protein>
    <recommendedName>
        <fullName evidence="3">histidine kinase</fullName>
        <ecNumber evidence="3">2.7.13.3</ecNumber>
    </recommendedName>
</protein>
<accession>A0A0C4YD81</accession>
<dbReference type="GO" id="GO:0000155">
    <property type="term" value="F:phosphorelay sensor kinase activity"/>
    <property type="evidence" value="ECO:0007669"/>
    <property type="project" value="InterPro"/>
</dbReference>
<keyword evidence="9" id="KW-0902">Two-component regulatory system</keyword>
<evidence type="ECO:0000256" key="10">
    <source>
        <dbReference type="ARBA" id="ARBA00023136"/>
    </source>
</evidence>
<dbReference type="InterPro" id="IPR005467">
    <property type="entry name" value="His_kinase_dom"/>
</dbReference>
<dbReference type="GO" id="GO:0005886">
    <property type="term" value="C:plasma membrane"/>
    <property type="evidence" value="ECO:0007669"/>
    <property type="project" value="TreeGrafter"/>
</dbReference>
<keyword evidence="14" id="KW-1185">Reference proteome</keyword>
<dbReference type="EMBL" id="CP010536">
    <property type="protein sequence ID" value="AJG20064.1"/>
    <property type="molecule type" value="Genomic_DNA"/>
</dbReference>
<keyword evidence="4" id="KW-0597">Phosphoprotein</keyword>
<dbReference type="SUPFAM" id="SSF47384">
    <property type="entry name" value="Homodimeric domain of signal transducing histidine kinase"/>
    <property type="match status" value="1"/>
</dbReference>
<dbReference type="Pfam" id="PF00672">
    <property type="entry name" value="HAMP"/>
    <property type="match status" value="1"/>
</dbReference>
<keyword evidence="5 13" id="KW-0808">Transferase</keyword>
<dbReference type="PROSITE" id="PS50109">
    <property type="entry name" value="HIS_KIN"/>
    <property type="match status" value="1"/>
</dbReference>
<name>A0A0C4YD81_9BURK</name>
<dbReference type="PANTHER" id="PTHR45436:SF1">
    <property type="entry name" value="SENSOR PROTEIN QSEC"/>
    <property type="match status" value="1"/>
</dbReference>
<evidence type="ECO:0000256" key="9">
    <source>
        <dbReference type="ARBA" id="ARBA00023012"/>
    </source>
</evidence>
<dbReference type="PANTHER" id="PTHR45436">
    <property type="entry name" value="SENSOR HISTIDINE KINASE YKOH"/>
    <property type="match status" value="1"/>
</dbReference>
<dbReference type="CDD" id="cd00075">
    <property type="entry name" value="HATPase"/>
    <property type="match status" value="1"/>
</dbReference>
<sequence length="484" mass="53112">MRVPNLRLQLSLWLLLPLLALLAMDAWMTYHRAMDAAHVAFDRTLEASLKSMREGIRLHEGRLAIDVPYLALEIFESEAGSRIYYVIRDEHGATLTGYDDLPMPAAPKQPLYKTVFYDAVFRGEPVRMAAQPLPVRDMPSGQARLVWVLVGETIEPRQSLAHEILAGSLQQEMVLVTLALGIVWFGVRRGLRPLHRLSAAVAERGADDLAPLEQKDLPAEMKPLVEAINQYVARLHRMLLARKRFFADAAHQLKTPLAIMQAQSELALRERDGDRILRHVRPLHDTVRHAAKGVQQLLSLSRLEPDSGYAPALLPLRLDTLARDVALEWTPVARAGQVDLGFEADAPVQVLGQAELLWELTGNLVDNAIRYAGPGAQVTVRVAGPENQPLLQVVDSGPGVAAGERDKVFQRFYRGESTSEQDGSGLGLPIVRQIARAHGATVALEDTPGGGLTVSVRFAVTAVAGAGAGLASRQSWRNHQEVSK</sequence>
<evidence type="ECO:0000256" key="1">
    <source>
        <dbReference type="ARBA" id="ARBA00000085"/>
    </source>
</evidence>
<dbReference type="Proteomes" id="UP000031843">
    <property type="component" value="Chromosome main"/>
</dbReference>
<dbReference type="CDD" id="cd00082">
    <property type="entry name" value="HisKA"/>
    <property type="match status" value="1"/>
</dbReference>
<evidence type="ECO:0000259" key="11">
    <source>
        <dbReference type="PROSITE" id="PS50109"/>
    </source>
</evidence>
<dbReference type="AlphaFoldDB" id="A0A0C4YD81"/>
<dbReference type="Pfam" id="PF00512">
    <property type="entry name" value="HisKA"/>
    <property type="match status" value="1"/>
</dbReference>
<dbReference type="InterPro" id="IPR036890">
    <property type="entry name" value="HATPase_C_sf"/>
</dbReference>
<dbReference type="InterPro" id="IPR003661">
    <property type="entry name" value="HisK_dim/P_dom"/>
</dbReference>
<dbReference type="Pfam" id="PF08521">
    <property type="entry name" value="2CSK_N"/>
    <property type="match status" value="1"/>
</dbReference>
<evidence type="ECO:0000259" key="12">
    <source>
        <dbReference type="PROSITE" id="PS50885"/>
    </source>
</evidence>
<dbReference type="KEGG" id="cbw:RR42_m2679"/>
<dbReference type="STRING" id="68895.RR42_m2679"/>
<dbReference type="RefSeq" id="WP_052494622.1">
    <property type="nucleotide sequence ID" value="NZ_CP010536.1"/>
</dbReference>
<dbReference type="SUPFAM" id="SSF55874">
    <property type="entry name" value="ATPase domain of HSP90 chaperone/DNA topoisomerase II/histidine kinase"/>
    <property type="match status" value="1"/>
</dbReference>
<dbReference type="InterPro" id="IPR004358">
    <property type="entry name" value="Sig_transdc_His_kin-like_C"/>
</dbReference>
<dbReference type="Gene3D" id="1.10.287.130">
    <property type="match status" value="1"/>
</dbReference>
<dbReference type="Pfam" id="PF02518">
    <property type="entry name" value="HATPase_c"/>
    <property type="match status" value="1"/>
</dbReference>
<evidence type="ECO:0000313" key="13">
    <source>
        <dbReference type="EMBL" id="AJG20064.1"/>
    </source>
</evidence>
<proteinExistence type="predicted"/>
<dbReference type="OrthoDB" id="8554694at2"/>
<evidence type="ECO:0000256" key="4">
    <source>
        <dbReference type="ARBA" id="ARBA00022553"/>
    </source>
</evidence>
<keyword evidence="7" id="KW-0418">Kinase</keyword>
<feature type="domain" description="HAMP" evidence="12">
    <location>
        <begin position="188"/>
        <end position="240"/>
    </location>
</feature>
<evidence type="ECO:0000256" key="8">
    <source>
        <dbReference type="ARBA" id="ARBA00022989"/>
    </source>
</evidence>
<gene>
    <name evidence="13" type="ORF">RR42_m2679</name>
</gene>
<comment type="catalytic activity">
    <reaction evidence="1">
        <text>ATP + protein L-histidine = ADP + protein N-phospho-L-histidine.</text>
        <dbReference type="EC" id="2.7.13.3"/>
    </reaction>
</comment>
<dbReference type="EC" id="2.7.13.3" evidence="3"/>
<evidence type="ECO:0000256" key="7">
    <source>
        <dbReference type="ARBA" id="ARBA00022777"/>
    </source>
</evidence>
<dbReference type="PRINTS" id="PR00344">
    <property type="entry name" value="BCTRLSENSOR"/>
</dbReference>
<evidence type="ECO:0000313" key="14">
    <source>
        <dbReference type="Proteomes" id="UP000031843"/>
    </source>
</evidence>
<keyword evidence="8" id="KW-1133">Transmembrane helix</keyword>
<dbReference type="InterPro" id="IPR003660">
    <property type="entry name" value="HAMP_dom"/>
</dbReference>
<dbReference type="SMART" id="SM00388">
    <property type="entry name" value="HisKA"/>
    <property type="match status" value="1"/>
</dbReference>
<comment type="subcellular location">
    <subcellularLocation>
        <location evidence="2">Membrane</location>
    </subcellularLocation>
</comment>
<reference evidence="13 14" key="1">
    <citation type="journal article" date="2015" name="Genome Announc.">
        <title>Complete Genome Sequence of Cupriavidus basilensis 4G11, Isolated from the Oak Ridge Field Research Center Site.</title>
        <authorList>
            <person name="Ray J."/>
            <person name="Waters R.J."/>
            <person name="Skerker J.M."/>
            <person name="Kuehl J.V."/>
            <person name="Price M.N."/>
            <person name="Huang J."/>
            <person name="Chakraborty R."/>
            <person name="Arkin A.P."/>
            <person name="Deutschbauer A."/>
        </authorList>
    </citation>
    <scope>NUCLEOTIDE SEQUENCE [LARGE SCALE GENOMIC DNA]</scope>
    <source>
        <strain evidence="13">4G11</strain>
    </source>
</reference>
<keyword evidence="10" id="KW-0472">Membrane</keyword>
<dbReference type="SMART" id="SM00387">
    <property type="entry name" value="HATPase_c"/>
    <property type="match status" value="1"/>
</dbReference>
<dbReference type="InterPro" id="IPR013727">
    <property type="entry name" value="2CSK_N"/>
</dbReference>
<evidence type="ECO:0000256" key="5">
    <source>
        <dbReference type="ARBA" id="ARBA00022679"/>
    </source>
</evidence>
<dbReference type="InterPro" id="IPR050428">
    <property type="entry name" value="TCS_sensor_his_kinase"/>
</dbReference>
<dbReference type="PROSITE" id="PS50885">
    <property type="entry name" value="HAMP"/>
    <property type="match status" value="1"/>
</dbReference>
<dbReference type="InterPro" id="IPR036097">
    <property type="entry name" value="HisK_dim/P_sf"/>
</dbReference>
<organism evidence="13 14">
    <name type="scientific">Cupriavidus basilensis</name>
    <dbReference type="NCBI Taxonomy" id="68895"/>
    <lineage>
        <taxon>Bacteria</taxon>
        <taxon>Pseudomonadati</taxon>
        <taxon>Pseudomonadota</taxon>
        <taxon>Betaproteobacteria</taxon>
        <taxon>Burkholderiales</taxon>
        <taxon>Burkholderiaceae</taxon>
        <taxon>Cupriavidus</taxon>
    </lineage>
</organism>
<dbReference type="Gene3D" id="3.30.565.10">
    <property type="entry name" value="Histidine kinase-like ATPase, C-terminal domain"/>
    <property type="match status" value="1"/>
</dbReference>
<evidence type="ECO:0000256" key="3">
    <source>
        <dbReference type="ARBA" id="ARBA00012438"/>
    </source>
</evidence>
<evidence type="ECO:0000256" key="6">
    <source>
        <dbReference type="ARBA" id="ARBA00022692"/>
    </source>
</evidence>
<feature type="domain" description="Histidine kinase" evidence="11">
    <location>
        <begin position="248"/>
        <end position="462"/>
    </location>
</feature>
<dbReference type="InterPro" id="IPR003594">
    <property type="entry name" value="HATPase_dom"/>
</dbReference>